<protein>
    <submittedName>
        <fullName evidence="1">Uncharacterized protein</fullName>
    </submittedName>
</protein>
<proteinExistence type="predicted"/>
<dbReference type="EMBL" id="SJZF01000024">
    <property type="protein sequence ID" value="TFU25356.1"/>
    <property type="molecule type" value="Genomic_DNA"/>
</dbReference>
<comment type="caution">
    <text evidence="1">The sequence shown here is derived from an EMBL/GenBank/DDBJ whole genome shotgun (WGS) entry which is preliminary data.</text>
</comment>
<reference evidence="1 2" key="1">
    <citation type="submission" date="2019-03" db="EMBL/GenBank/DDBJ databases">
        <title>Thermus tengchongensis species for the arsenic transformation mechanism.</title>
        <authorList>
            <person name="Yuan G.C."/>
        </authorList>
    </citation>
    <scope>NUCLEOTIDE SEQUENCE [LARGE SCALE GENOMIC DNA]</scope>
    <source>
        <strain evidence="1 2">15W</strain>
    </source>
</reference>
<accession>A0A4Y9F859</accession>
<name>A0A4Y9F859_9DEIN</name>
<organism evidence="1 2">
    <name type="scientific">Thermus tengchongensis</name>
    <dbReference type="NCBI Taxonomy" id="1214928"/>
    <lineage>
        <taxon>Bacteria</taxon>
        <taxon>Thermotogati</taxon>
        <taxon>Deinococcota</taxon>
        <taxon>Deinococci</taxon>
        <taxon>Thermales</taxon>
        <taxon>Thermaceae</taxon>
        <taxon>Thermus</taxon>
    </lineage>
</organism>
<evidence type="ECO:0000313" key="2">
    <source>
        <dbReference type="Proteomes" id="UP000297668"/>
    </source>
</evidence>
<sequence>MRVLRFDGSQKRRVYETPMGDGWVQEWPTGRCRAWWEGPGGEREDLGDFPSLEEAYEALEEAFIRRVVEAGLDEEEDDPQSLADPF</sequence>
<evidence type="ECO:0000313" key="1">
    <source>
        <dbReference type="EMBL" id="TFU25356.1"/>
    </source>
</evidence>
<dbReference type="AlphaFoldDB" id="A0A4Y9F859"/>
<dbReference type="RefSeq" id="WP_135260887.1">
    <property type="nucleotide sequence ID" value="NZ_SJZF01000024.1"/>
</dbReference>
<dbReference type="Proteomes" id="UP000297668">
    <property type="component" value="Unassembled WGS sequence"/>
</dbReference>
<gene>
    <name evidence="1" type="ORF">E0687_11180</name>
</gene>